<gene>
    <name evidence="2" type="ORF">EGW08_012476</name>
</gene>
<protein>
    <recommendedName>
        <fullName evidence="4">EF-hand domain-containing protein</fullName>
    </recommendedName>
</protein>
<keyword evidence="3" id="KW-1185">Reference proteome</keyword>
<feature type="compositionally biased region" description="Basic and acidic residues" evidence="1">
    <location>
        <begin position="116"/>
        <end position="140"/>
    </location>
</feature>
<evidence type="ECO:0000313" key="3">
    <source>
        <dbReference type="Proteomes" id="UP000271974"/>
    </source>
</evidence>
<organism evidence="2 3">
    <name type="scientific">Elysia chlorotica</name>
    <name type="common">Eastern emerald elysia</name>
    <name type="synonym">Sea slug</name>
    <dbReference type="NCBI Taxonomy" id="188477"/>
    <lineage>
        <taxon>Eukaryota</taxon>
        <taxon>Metazoa</taxon>
        <taxon>Spiralia</taxon>
        <taxon>Lophotrochozoa</taxon>
        <taxon>Mollusca</taxon>
        <taxon>Gastropoda</taxon>
        <taxon>Heterobranchia</taxon>
        <taxon>Euthyneura</taxon>
        <taxon>Panpulmonata</taxon>
        <taxon>Sacoglossa</taxon>
        <taxon>Placobranchoidea</taxon>
        <taxon>Plakobranchidae</taxon>
        <taxon>Elysia</taxon>
    </lineage>
</organism>
<dbReference type="AlphaFoldDB" id="A0A3S1B4L8"/>
<dbReference type="PANTHER" id="PTHR36696:SF1">
    <property type="entry name" value="EF-HAND DOMAIN-CONTAINING PROTEIN"/>
    <property type="match status" value="1"/>
</dbReference>
<accession>A0A3S1B4L8</accession>
<feature type="non-terminal residue" evidence="2">
    <location>
        <position position="1"/>
    </location>
</feature>
<dbReference type="PANTHER" id="PTHR36696">
    <property type="entry name" value="AGAP012002-PA"/>
    <property type="match status" value="1"/>
</dbReference>
<dbReference type="STRING" id="188477.A0A3S1B4L8"/>
<dbReference type="Proteomes" id="UP000271974">
    <property type="component" value="Unassembled WGS sequence"/>
</dbReference>
<evidence type="ECO:0008006" key="4">
    <source>
        <dbReference type="Google" id="ProtNLM"/>
    </source>
</evidence>
<feature type="region of interest" description="Disordered" evidence="1">
    <location>
        <begin position="27"/>
        <end position="185"/>
    </location>
</feature>
<sequence length="399" mass="44294">GPSLTARAESPSSTGYDPESLLERLQEQGLAGPRLPIQIPGSDVKQNEGDLDHADSARSKDNVNSTREIDKLTSSKNKEPMRKPLAPASGSKAKGRTACAKKEKTFTKEKKKKGKKKEETDKRLDSEDQKTQVQQQKDDVVPDPEPVPPEPISVEVTAPDLPSVDVPDGGDGAGKGRKKKSGKKLISVTKPVEKPKSNVVKDETVYSFYDFGDIESTKAQLEDMAAASRAPKVPSYLNDRMVLSLQSSRFELPMDMKSLEKMSPCDYLRKYCVISNRRKTLYQKIFQKHRERGGHILGKNPLSLALQEVLVNALSERHLAELCDILDIDETTSVDLQLFSGMAALAERILYPDYITEDTSECTEYHKEKVECADFCALQWKLHGVQVSPPVRKILQAIG</sequence>
<name>A0A3S1B4L8_ELYCH</name>
<reference evidence="2 3" key="1">
    <citation type="submission" date="2019-01" db="EMBL/GenBank/DDBJ databases">
        <title>A draft genome assembly of the solar-powered sea slug Elysia chlorotica.</title>
        <authorList>
            <person name="Cai H."/>
            <person name="Li Q."/>
            <person name="Fang X."/>
            <person name="Li J."/>
            <person name="Curtis N.E."/>
            <person name="Altenburger A."/>
            <person name="Shibata T."/>
            <person name="Feng M."/>
            <person name="Maeda T."/>
            <person name="Schwartz J.A."/>
            <person name="Shigenobu S."/>
            <person name="Lundholm N."/>
            <person name="Nishiyama T."/>
            <person name="Yang H."/>
            <person name="Hasebe M."/>
            <person name="Li S."/>
            <person name="Pierce S.K."/>
            <person name="Wang J."/>
        </authorList>
    </citation>
    <scope>NUCLEOTIDE SEQUENCE [LARGE SCALE GENOMIC DNA]</scope>
    <source>
        <strain evidence="2">EC2010</strain>
        <tissue evidence="2">Whole organism of an adult</tissue>
    </source>
</reference>
<proteinExistence type="predicted"/>
<evidence type="ECO:0000313" key="2">
    <source>
        <dbReference type="EMBL" id="RUS79760.1"/>
    </source>
</evidence>
<dbReference type="EMBL" id="RQTK01000429">
    <property type="protein sequence ID" value="RUS79760.1"/>
    <property type="molecule type" value="Genomic_DNA"/>
</dbReference>
<comment type="caution">
    <text evidence="2">The sequence shown here is derived from an EMBL/GenBank/DDBJ whole genome shotgun (WGS) entry which is preliminary data.</text>
</comment>
<dbReference type="OrthoDB" id="10021598at2759"/>
<feature type="compositionally biased region" description="Basic and acidic residues" evidence="1">
    <location>
        <begin position="45"/>
        <end position="82"/>
    </location>
</feature>
<evidence type="ECO:0000256" key="1">
    <source>
        <dbReference type="SAM" id="MobiDB-lite"/>
    </source>
</evidence>